<accession>A0A4U0X0X8</accession>
<name>A0A4U0X0X8_9PEZI</name>
<feature type="chain" id="PRO_5020534450" evidence="2">
    <location>
        <begin position="19"/>
        <end position="306"/>
    </location>
</feature>
<evidence type="ECO:0000256" key="1">
    <source>
        <dbReference type="SAM" id="MobiDB-lite"/>
    </source>
</evidence>
<evidence type="ECO:0000256" key="2">
    <source>
        <dbReference type="SAM" id="SignalP"/>
    </source>
</evidence>
<dbReference type="EMBL" id="NAJQ01000497">
    <property type="protein sequence ID" value="TKA68583.1"/>
    <property type="molecule type" value="Genomic_DNA"/>
</dbReference>
<dbReference type="Proteomes" id="UP000309340">
    <property type="component" value="Unassembled WGS sequence"/>
</dbReference>
<feature type="signal peptide" evidence="2">
    <location>
        <begin position="1"/>
        <end position="18"/>
    </location>
</feature>
<protein>
    <submittedName>
        <fullName evidence="3">Uncharacterized protein</fullName>
    </submittedName>
</protein>
<organism evidence="3 4">
    <name type="scientific">Friedmanniomyces simplex</name>
    <dbReference type="NCBI Taxonomy" id="329884"/>
    <lineage>
        <taxon>Eukaryota</taxon>
        <taxon>Fungi</taxon>
        <taxon>Dikarya</taxon>
        <taxon>Ascomycota</taxon>
        <taxon>Pezizomycotina</taxon>
        <taxon>Dothideomycetes</taxon>
        <taxon>Dothideomycetidae</taxon>
        <taxon>Mycosphaerellales</taxon>
        <taxon>Teratosphaeriaceae</taxon>
        <taxon>Friedmanniomyces</taxon>
    </lineage>
</organism>
<comment type="caution">
    <text evidence="3">The sequence shown here is derived from an EMBL/GenBank/DDBJ whole genome shotgun (WGS) entry which is preliminary data.</text>
</comment>
<dbReference type="AlphaFoldDB" id="A0A4U0X0X8"/>
<dbReference type="Pfam" id="PF19271">
    <property type="entry name" value="Nis1"/>
    <property type="match status" value="1"/>
</dbReference>
<feature type="compositionally biased region" description="Low complexity" evidence="1">
    <location>
        <begin position="149"/>
        <end position="176"/>
    </location>
</feature>
<feature type="region of interest" description="Disordered" evidence="1">
    <location>
        <begin position="149"/>
        <end position="179"/>
    </location>
</feature>
<gene>
    <name evidence="3" type="ORF">B0A55_08376</name>
</gene>
<keyword evidence="2" id="KW-0732">Signal</keyword>
<keyword evidence="4" id="KW-1185">Reference proteome</keyword>
<proteinExistence type="predicted"/>
<evidence type="ECO:0000313" key="4">
    <source>
        <dbReference type="Proteomes" id="UP000309340"/>
    </source>
</evidence>
<reference evidence="3 4" key="1">
    <citation type="submission" date="2017-03" db="EMBL/GenBank/DDBJ databases">
        <title>Genomes of endolithic fungi from Antarctica.</title>
        <authorList>
            <person name="Coleine C."/>
            <person name="Masonjones S."/>
            <person name="Stajich J.E."/>
        </authorList>
    </citation>
    <scope>NUCLEOTIDE SEQUENCE [LARGE SCALE GENOMIC DNA]</scope>
    <source>
        <strain evidence="3 4">CCFEE 5184</strain>
    </source>
</reference>
<dbReference type="InterPro" id="IPR045469">
    <property type="entry name" value="Nis1"/>
</dbReference>
<dbReference type="OrthoDB" id="3913322at2759"/>
<sequence>MRSVSIISVLAAASAASARIIGIAAPSSIAAGSSFSITIITENYIQSVLDISAAFGLTSDVYPDSLGSYLTSVYLGPTESNILTNISLPASVPSSYPVGSTYHLIAAITSLYGAGYSPTTTLFDLSVTISNATSSDLTATFDGTDSCSSSTPSATASTTASATTSTGPATSTSTAGSGSGSFSDLDTLIQGLQTGLNSLILDIVRSDTATAAADYNTLSPLFDQLLHFAAPSGSCSGSTTSKALTENEAIQLIQTIQSTLSMVSLDVTNGASAAALSDACAAQADYFNSGLHEYVFGTGQASGTGQ</sequence>
<evidence type="ECO:0000313" key="3">
    <source>
        <dbReference type="EMBL" id="TKA68583.1"/>
    </source>
</evidence>